<evidence type="ECO:0000313" key="1">
    <source>
        <dbReference type="EMBL" id="EKC41943.1"/>
    </source>
</evidence>
<sequence length="170" mass="19128">MLLVHYSLLSICGLVLVSAYYESAVDDLCLGRDDVIFARSCKTYLKCVNGTAVTFHCDHAFNVHSPCGVFRDCTKLPDGHFPDTEHKCMRFYTCWKKSFLGFNSCSMGLVFNVRKQVCDWPFNVMEPCGIRNPFCSVNYFAIFVSCVFLIKYKCTCSIKNLGGNVTAMGV</sequence>
<gene>
    <name evidence="1" type="ORF">CGI_10011119</name>
</gene>
<name>K1R840_MAGGI</name>
<dbReference type="InParanoid" id="K1R840"/>
<protein>
    <submittedName>
        <fullName evidence="1">Uncharacterized protein</fullName>
    </submittedName>
</protein>
<reference evidence="1" key="1">
    <citation type="journal article" date="2012" name="Nature">
        <title>The oyster genome reveals stress adaptation and complexity of shell formation.</title>
        <authorList>
            <person name="Zhang G."/>
            <person name="Fang X."/>
            <person name="Guo X."/>
            <person name="Li L."/>
            <person name="Luo R."/>
            <person name="Xu F."/>
            <person name="Yang P."/>
            <person name="Zhang L."/>
            <person name="Wang X."/>
            <person name="Qi H."/>
            <person name="Xiong Z."/>
            <person name="Que H."/>
            <person name="Xie Y."/>
            <person name="Holland P.W."/>
            <person name="Paps J."/>
            <person name="Zhu Y."/>
            <person name="Wu F."/>
            <person name="Chen Y."/>
            <person name="Wang J."/>
            <person name="Peng C."/>
            <person name="Meng J."/>
            <person name="Yang L."/>
            <person name="Liu J."/>
            <person name="Wen B."/>
            <person name="Zhang N."/>
            <person name="Huang Z."/>
            <person name="Zhu Q."/>
            <person name="Feng Y."/>
            <person name="Mount A."/>
            <person name="Hedgecock D."/>
            <person name="Xu Z."/>
            <person name="Liu Y."/>
            <person name="Domazet-Loso T."/>
            <person name="Du Y."/>
            <person name="Sun X."/>
            <person name="Zhang S."/>
            <person name="Liu B."/>
            <person name="Cheng P."/>
            <person name="Jiang X."/>
            <person name="Li J."/>
            <person name="Fan D."/>
            <person name="Wang W."/>
            <person name="Fu W."/>
            <person name="Wang T."/>
            <person name="Wang B."/>
            <person name="Zhang J."/>
            <person name="Peng Z."/>
            <person name="Li Y."/>
            <person name="Li N."/>
            <person name="Wang J."/>
            <person name="Chen M."/>
            <person name="He Y."/>
            <person name="Tan F."/>
            <person name="Song X."/>
            <person name="Zheng Q."/>
            <person name="Huang R."/>
            <person name="Yang H."/>
            <person name="Du X."/>
            <person name="Chen L."/>
            <person name="Yang M."/>
            <person name="Gaffney P.M."/>
            <person name="Wang S."/>
            <person name="Luo L."/>
            <person name="She Z."/>
            <person name="Ming Y."/>
            <person name="Huang W."/>
            <person name="Zhang S."/>
            <person name="Huang B."/>
            <person name="Zhang Y."/>
            <person name="Qu T."/>
            <person name="Ni P."/>
            <person name="Miao G."/>
            <person name="Wang J."/>
            <person name="Wang Q."/>
            <person name="Steinberg C.E."/>
            <person name="Wang H."/>
            <person name="Li N."/>
            <person name="Qian L."/>
            <person name="Zhang G."/>
            <person name="Li Y."/>
            <person name="Yang H."/>
            <person name="Liu X."/>
            <person name="Wang J."/>
            <person name="Yin Y."/>
            <person name="Wang J."/>
        </authorList>
    </citation>
    <scope>NUCLEOTIDE SEQUENCE [LARGE SCALE GENOMIC DNA]</scope>
    <source>
        <strain evidence="1">05x7-T-G4-1.051#20</strain>
    </source>
</reference>
<organism evidence="1">
    <name type="scientific">Magallana gigas</name>
    <name type="common">Pacific oyster</name>
    <name type="synonym">Crassostrea gigas</name>
    <dbReference type="NCBI Taxonomy" id="29159"/>
    <lineage>
        <taxon>Eukaryota</taxon>
        <taxon>Metazoa</taxon>
        <taxon>Spiralia</taxon>
        <taxon>Lophotrochozoa</taxon>
        <taxon>Mollusca</taxon>
        <taxon>Bivalvia</taxon>
        <taxon>Autobranchia</taxon>
        <taxon>Pteriomorphia</taxon>
        <taxon>Ostreida</taxon>
        <taxon>Ostreoidea</taxon>
        <taxon>Ostreidae</taxon>
        <taxon>Magallana</taxon>
    </lineage>
</organism>
<dbReference type="FunCoup" id="K1R840">
    <property type="interactions" value="22"/>
</dbReference>
<accession>K1R840</accession>
<proteinExistence type="predicted"/>
<dbReference type="EMBL" id="JH818619">
    <property type="protein sequence ID" value="EKC41943.1"/>
    <property type="molecule type" value="Genomic_DNA"/>
</dbReference>
<dbReference type="InterPro" id="IPR036508">
    <property type="entry name" value="Chitin-bd_dom_sf"/>
</dbReference>
<dbReference type="PROSITE" id="PS50940">
    <property type="entry name" value="CHIT_BIND_II"/>
    <property type="match status" value="1"/>
</dbReference>
<dbReference type="SUPFAM" id="SSF57625">
    <property type="entry name" value="Invertebrate chitin-binding proteins"/>
    <property type="match status" value="1"/>
</dbReference>
<dbReference type="Pfam" id="PF01607">
    <property type="entry name" value="CBM_14"/>
    <property type="match status" value="1"/>
</dbReference>
<dbReference type="GO" id="GO:0005576">
    <property type="term" value="C:extracellular region"/>
    <property type="evidence" value="ECO:0007669"/>
    <property type="project" value="InterPro"/>
</dbReference>
<dbReference type="SMART" id="SM00494">
    <property type="entry name" value="ChtBD2"/>
    <property type="match status" value="1"/>
</dbReference>
<dbReference type="Gene3D" id="2.170.140.10">
    <property type="entry name" value="Chitin binding domain"/>
    <property type="match status" value="1"/>
</dbReference>
<dbReference type="HOGENOM" id="CLU_1572138_0_0_1"/>
<dbReference type="AlphaFoldDB" id="K1R840"/>
<dbReference type="GO" id="GO:0008061">
    <property type="term" value="F:chitin binding"/>
    <property type="evidence" value="ECO:0007669"/>
    <property type="project" value="InterPro"/>
</dbReference>
<dbReference type="InterPro" id="IPR002557">
    <property type="entry name" value="Chitin-bd_dom"/>
</dbReference>